<evidence type="ECO:0000259" key="3">
    <source>
        <dbReference type="PROSITE" id="PS51186"/>
    </source>
</evidence>
<dbReference type="PROSITE" id="PS51186">
    <property type="entry name" value="GNAT"/>
    <property type="match status" value="2"/>
</dbReference>
<feature type="domain" description="N-acetyltransferase" evidence="3">
    <location>
        <begin position="187"/>
        <end position="331"/>
    </location>
</feature>
<dbReference type="CDD" id="cd04301">
    <property type="entry name" value="NAT_SF"/>
    <property type="match status" value="2"/>
</dbReference>
<dbReference type="Gene3D" id="3.40.630.30">
    <property type="match status" value="2"/>
</dbReference>
<dbReference type="InterPro" id="IPR050832">
    <property type="entry name" value="Bact_Acetyltransf"/>
</dbReference>
<evidence type="ECO:0000256" key="1">
    <source>
        <dbReference type="ARBA" id="ARBA00022679"/>
    </source>
</evidence>
<evidence type="ECO:0000256" key="2">
    <source>
        <dbReference type="ARBA" id="ARBA00023315"/>
    </source>
</evidence>
<dbReference type="SUPFAM" id="SSF55729">
    <property type="entry name" value="Acyl-CoA N-acyltransferases (Nat)"/>
    <property type="match status" value="2"/>
</dbReference>
<protein>
    <submittedName>
        <fullName evidence="4">GNAT family N-acetyltransferase</fullName>
    </submittedName>
</protein>
<sequence length="331" mass="35851">MSSAREAPSAEVVTFGPEAVPEVVAVWNAALGETFPLRESLFTQNTVMDPHFDPGGCWVARGPKRGPAVGMCLAKVAREPIGADGTLPDRGWVSALVVHPAFRRRGLGTRLLAQAEAYLAGLGRRRVVLGGDPGHFFPGIPLRDEALAFFAGAGYQVRGDAYDLHRSIKDYTTPAMVAAARAGHPEVEIRPLRPGEEGRLLDFMDETFPGRWRYTMGRFLAERGPVGDVMGVVREGAVRGFAHLFHPGSRWIGPSIAWSPAVGRCGGLGPMGLAPAFRGRGLGLALLDAAVRHLQTLGVDEMIIDWTNLLGFYGRLGFVPLRQYRHGERIL</sequence>
<organism evidence="4 5">
    <name type="scientific">Candidatus Segetimicrobium genomatis</name>
    <dbReference type="NCBI Taxonomy" id="2569760"/>
    <lineage>
        <taxon>Bacteria</taxon>
        <taxon>Bacillati</taxon>
        <taxon>Candidatus Sysuimicrobiota</taxon>
        <taxon>Candidatus Sysuimicrobiia</taxon>
        <taxon>Candidatus Sysuimicrobiales</taxon>
        <taxon>Candidatus Segetimicrobiaceae</taxon>
        <taxon>Candidatus Segetimicrobium</taxon>
    </lineage>
</organism>
<dbReference type="EMBL" id="VBAN01000410">
    <property type="protein sequence ID" value="TMI78530.1"/>
    <property type="molecule type" value="Genomic_DNA"/>
</dbReference>
<proteinExistence type="predicted"/>
<dbReference type="InterPro" id="IPR016181">
    <property type="entry name" value="Acyl_CoA_acyltransferase"/>
</dbReference>
<dbReference type="PANTHER" id="PTHR43877">
    <property type="entry name" value="AMINOALKYLPHOSPHONATE N-ACETYLTRANSFERASE-RELATED-RELATED"/>
    <property type="match status" value="1"/>
</dbReference>
<dbReference type="Pfam" id="PF00583">
    <property type="entry name" value="Acetyltransf_1"/>
    <property type="match status" value="2"/>
</dbReference>
<accession>A0A537J4P7</accession>
<reference evidence="4 5" key="1">
    <citation type="journal article" date="2019" name="Nat. Microbiol.">
        <title>Mediterranean grassland soil C-N compound turnover is dependent on rainfall and depth, and is mediated by genomically divergent microorganisms.</title>
        <authorList>
            <person name="Diamond S."/>
            <person name="Andeer P.F."/>
            <person name="Li Z."/>
            <person name="Crits-Christoph A."/>
            <person name="Burstein D."/>
            <person name="Anantharaman K."/>
            <person name="Lane K.R."/>
            <person name="Thomas B.C."/>
            <person name="Pan C."/>
            <person name="Northen T.R."/>
            <person name="Banfield J.F."/>
        </authorList>
    </citation>
    <scope>NUCLEOTIDE SEQUENCE [LARGE SCALE GENOMIC DNA]</scope>
    <source>
        <strain evidence="4">NP_6</strain>
    </source>
</reference>
<comment type="caution">
    <text evidence="4">The sequence shown here is derived from an EMBL/GenBank/DDBJ whole genome shotgun (WGS) entry which is preliminary data.</text>
</comment>
<gene>
    <name evidence="4" type="ORF">E6H03_11920</name>
</gene>
<dbReference type="AlphaFoldDB" id="A0A537J4P7"/>
<name>A0A537J4P7_9BACT</name>
<dbReference type="GO" id="GO:0016747">
    <property type="term" value="F:acyltransferase activity, transferring groups other than amino-acyl groups"/>
    <property type="evidence" value="ECO:0007669"/>
    <property type="project" value="InterPro"/>
</dbReference>
<keyword evidence="2" id="KW-0012">Acyltransferase</keyword>
<evidence type="ECO:0000313" key="5">
    <source>
        <dbReference type="Proteomes" id="UP000318093"/>
    </source>
</evidence>
<dbReference type="Proteomes" id="UP000318093">
    <property type="component" value="Unassembled WGS sequence"/>
</dbReference>
<keyword evidence="1 4" id="KW-0808">Transferase</keyword>
<feature type="domain" description="N-acetyltransferase" evidence="3">
    <location>
        <begin position="10"/>
        <end position="174"/>
    </location>
</feature>
<dbReference type="InterPro" id="IPR000182">
    <property type="entry name" value="GNAT_dom"/>
</dbReference>
<evidence type="ECO:0000313" key="4">
    <source>
        <dbReference type="EMBL" id="TMI78530.1"/>
    </source>
</evidence>